<accession>A0ABU9VRF5</accession>
<dbReference type="Proteomes" id="UP001407405">
    <property type="component" value="Unassembled WGS sequence"/>
</dbReference>
<evidence type="ECO:0000313" key="1">
    <source>
        <dbReference type="EMBL" id="MEN1759736.1"/>
    </source>
</evidence>
<reference evidence="1 2" key="1">
    <citation type="submission" date="2024-04" db="EMBL/GenBank/DDBJ databases">
        <title>Genome sequencing and metabolic network reconstruction of aminoacids and betaine degradation by Anoxynatronum sibiricum.</title>
        <authorList>
            <person name="Detkova E.N."/>
            <person name="Boltjanskaja Y.V."/>
            <person name="Mardanov A.V."/>
            <person name="Kevbrin V."/>
        </authorList>
    </citation>
    <scope>NUCLEOTIDE SEQUENCE [LARGE SCALE GENOMIC DNA]</scope>
    <source>
        <strain evidence="1 2">Z-7981</strain>
    </source>
</reference>
<gene>
    <name evidence="1" type="ORF">AAIG11_04560</name>
</gene>
<keyword evidence="2" id="KW-1185">Reference proteome</keyword>
<comment type="caution">
    <text evidence="1">The sequence shown here is derived from an EMBL/GenBank/DDBJ whole genome shotgun (WGS) entry which is preliminary data.</text>
</comment>
<evidence type="ECO:0000313" key="2">
    <source>
        <dbReference type="Proteomes" id="UP001407405"/>
    </source>
</evidence>
<proteinExistence type="predicted"/>
<organism evidence="1 2">
    <name type="scientific">Anoxynatronum sibiricum</name>
    <dbReference type="NCBI Taxonomy" id="210623"/>
    <lineage>
        <taxon>Bacteria</taxon>
        <taxon>Bacillati</taxon>
        <taxon>Bacillota</taxon>
        <taxon>Clostridia</taxon>
        <taxon>Eubacteriales</taxon>
        <taxon>Clostridiaceae</taxon>
        <taxon>Anoxynatronum</taxon>
    </lineage>
</organism>
<name>A0ABU9VRF5_9CLOT</name>
<dbReference type="EMBL" id="JBCITM010000003">
    <property type="protein sequence ID" value="MEN1759736.1"/>
    <property type="molecule type" value="Genomic_DNA"/>
</dbReference>
<sequence length="221" mass="26362">MSVSSVNRHRISTYQVNRRNNNQDVSQVDRLERVNPVQNNTASANDNFTMFSEVFYGKLMDLRRFYQRFYLHEQALEDVMERFRRGSDNVLPDELLELIIELIEKYNRAYLSLTVFEKEIGIHHSRLMLRTIRKYEVYLNRLGITLSSTGLLEVNRSVLSRNLEHHPDYLHVLFNYRSGLLYELYMQFKSVQAHPNQSHYRQVHQQQTENFVKGTIVDEKS</sequence>
<dbReference type="RefSeq" id="WP_343185068.1">
    <property type="nucleotide sequence ID" value="NZ_JBCITM010000003.1"/>
</dbReference>
<protein>
    <submittedName>
        <fullName evidence="1">Uncharacterized protein</fullName>
    </submittedName>
</protein>